<dbReference type="EC" id="2.3.-.-" evidence="1"/>
<reference evidence="1" key="1">
    <citation type="submission" date="2024-10" db="EMBL/GenBank/DDBJ databases">
        <title>Aeromonas and Pseudomonas from the Cagarras Archipelago, Rio de Janeiro, Brazil.</title>
        <authorList>
            <person name="Canellas A.L.B."/>
            <person name="Laport M.S."/>
        </authorList>
    </citation>
    <scope>NUCLEOTIDE SEQUENCE</scope>
    <source>
        <strain evidence="1">ACP-7</strain>
    </source>
</reference>
<sequence>MVGFISYKPRRPGTICASITYVVVRKDSRRCGVGRSMMAELFTQYPMLGLDCPSERTARKTRIIDH</sequence>
<protein>
    <submittedName>
        <fullName evidence="1">GNAT family N-acetyltransferase</fullName>
        <ecNumber evidence="1">2.3.-.-</ecNumber>
    </submittedName>
</protein>
<keyword evidence="2" id="KW-1185">Reference proteome</keyword>
<evidence type="ECO:0000313" key="2">
    <source>
        <dbReference type="Proteomes" id="UP001615411"/>
    </source>
</evidence>
<name>A0ACC7LPW5_9PSED</name>
<dbReference type="EMBL" id="JBIUGF010000003">
    <property type="protein sequence ID" value="MFJ1336920.1"/>
    <property type="molecule type" value="Genomic_DNA"/>
</dbReference>
<gene>
    <name evidence="1" type="ORF">ACIKP7_02115</name>
</gene>
<proteinExistence type="predicted"/>
<evidence type="ECO:0000313" key="1">
    <source>
        <dbReference type="EMBL" id="MFJ1336920.1"/>
    </source>
</evidence>
<dbReference type="Proteomes" id="UP001615411">
    <property type="component" value="Unassembled WGS sequence"/>
</dbReference>
<comment type="caution">
    <text evidence="1">The sequence shown here is derived from an EMBL/GenBank/DDBJ whole genome shotgun (WGS) entry which is preliminary data.</text>
</comment>
<keyword evidence="1" id="KW-0808">Transferase</keyword>
<accession>A0ACC7LPW5</accession>
<keyword evidence="1" id="KW-0012">Acyltransferase</keyword>
<organism evidence="1 2">
    <name type="scientific">Pseudomonas caricapapayae</name>
    <dbReference type="NCBI Taxonomy" id="46678"/>
    <lineage>
        <taxon>Bacteria</taxon>
        <taxon>Pseudomonadati</taxon>
        <taxon>Pseudomonadota</taxon>
        <taxon>Gammaproteobacteria</taxon>
        <taxon>Pseudomonadales</taxon>
        <taxon>Pseudomonadaceae</taxon>
        <taxon>Pseudomonas</taxon>
    </lineage>
</organism>